<keyword evidence="3" id="KW-0106">Calcium</keyword>
<protein>
    <recommendedName>
        <fullName evidence="4">EF-hand domain-containing protein</fullName>
    </recommendedName>
</protein>
<evidence type="ECO:0000256" key="3">
    <source>
        <dbReference type="ARBA" id="ARBA00022837"/>
    </source>
</evidence>
<dbReference type="InterPro" id="IPR002048">
    <property type="entry name" value="EF_hand_dom"/>
</dbReference>
<dbReference type="Pfam" id="PF13499">
    <property type="entry name" value="EF-hand_7"/>
    <property type="match status" value="1"/>
</dbReference>
<dbReference type="InterPro" id="IPR018247">
    <property type="entry name" value="EF_Hand_1_Ca_BS"/>
</dbReference>
<dbReference type="InterPro" id="IPR052110">
    <property type="entry name" value="MCFD2-like"/>
</dbReference>
<evidence type="ECO:0000256" key="1">
    <source>
        <dbReference type="ARBA" id="ARBA00022729"/>
    </source>
</evidence>
<accession>A0A3S3SMX5</accession>
<evidence type="ECO:0000313" key="5">
    <source>
        <dbReference type="EMBL" id="RWS16379.1"/>
    </source>
</evidence>
<name>A0A3S3SMX5_9ACAR</name>
<dbReference type="SUPFAM" id="SSF47473">
    <property type="entry name" value="EF-hand"/>
    <property type="match status" value="1"/>
</dbReference>
<evidence type="ECO:0000313" key="6">
    <source>
        <dbReference type="Proteomes" id="UP000285301"/>
    </source>
</evidence>
<dbReference type="Gene3D" id="1.10.238.10">
    <property type="entry name" value="EF-hand"/>
    <property type="match status" value="1"/>
</dbReference>
<organism evidence="5 6">
    <name type="scientific">Dinothrombium tinctorium</name>
    <dbReference type="NCBI Taxonomy" id="1965070"/>
    <lineage>
        <taxon>Eukaryota</taxon>
        <taxon>Metazoa</taxon>
        <taxon>Ecdysozoa</taxon>
        <taxon>Arthropoda</taxon>
        <taxon>Chelicerata</taxon>
        <taxon>Arachnida</taxon>
        <taxon>Acari</taxon>
        <taxon>Acariformes</taxon>
        <taxon>Trombidiformes</taxon>
        <taxon>Prostigmata</taxon>
        <taxon>Anystina</taxon>
        <taxon>Parasitengona</taxon>
        <taxon>Trombidioidea</taxon>
        <taxon>Trombidiidae</taxon>
        <taxon>Dinothrombium</taxon>
    </lineage>
</organism>
<proteinExistence type="predicted"/>
<dbReference type="PROSITE" id="PS50222">
    <property type="entry name" value="EF_HAND_2"/>
    <property type="match status" value="1"/>
</dbReference>
<sequence length="115" mass="13873">MDVDTSKMSDEELQFHYFAMHDYDNSRKLDGLEILRALTHNLHHEDSETPRAIHEGMDKQQKTDFQNEKLKYYLEETKLVDEILKLYDQNDDGYISYDEYNLGRQKEMETYNIKN</sequence>
<gene>
    <name evidence="5" type="ORF">B4U79_10262</name>
</gene>
<dbReference type="Proteomes" id="UP000285301">
    <property type="component" value="Unassembled WGS sequence"/>
</dbReference>
<dbReference type="InterPro" id="IPR011992">
    <property type="entry name" value="EF-hand-dom_pair"/>
</dbReference>
<dbReference type="EMBL" id="NCKU01000239">
    <property type="protein sequence ID" value="RWS16379.1"/>
    <property type="molecule type" value="Genomic_DNA"/>
</dbReference>
<dbReference type="AlphaFoldDB" id="A0A3S3SMX5"/>
<dbReference type="OrthoDB" id="289247at2759"/>
<reference evidence="5 6" key="1">
    <citation type="journal article" date="2018" name="Gigascience">
        <title>Genomes of trombidid mites reveal novel predicted allergens and laterally-transferred genes associated with secondary metabolism.</title>
        <authorList>
            <person name="Dong X."/>
            <person name="Chaisiri K."/>
            <person name="Xia D."/>
            <person name="Armstrong S.D."/>
            <person name="Fang Y."/>
            <person name="Donnelly M.J."/>
            <person name="Kadowaki T."/>
            <person name="McGarry J.W."/>
            <person name="Darby A.C."/>
            <person name="Makepeace B.L."/>
        </authorList>
    </citation>
    <scope>NUCLEOTIDE SEQUENCE [LARGE SCALE GENOMIC DNA]</scope>
    <source>
        <strain evidence="5">UoL-WK</strain>
    </source>
</reference>
<evidence type="ECO:0000259" key="4">
    <source>
        <dbReference type="PROSITE" id="PS50222"/>
    </source>
</evidence>
<keyword evidence="2" id="KW-0677">Repeat</keyword>
<feature type="domain" description="EF-hand" evidence="4">
    <location>
        <begin position="75"/>
        <end position="110"/>
    </location>
</feature>
<dbReference type="PANTHER" id="PTHR23104:SF1">
    <property type="entry name" value="EF-HAND DOMAIN-CONTAINING PROTEIN"/>
    <property type="match status" value="1"/>
</dbReference>
<feature type="non-terminal residue" evidence="5">
    <location>
        <position position="115"/>
    </location>
</feature>
<dbReference type="STRING" id="1965070.A0A3S3SMX5"/>
<evidence type="ECO:0000256" key="2">
    <source>
        <dbReference type="ARBA" id="ARBA00022737"/>
    </source>
</evidence>
<keyword evidence="1" id="KW-0732">Signal</keyword>
<keyword evidence="6" id="KW-1185">Reference proteome</keyword>
<dbReference type="GO" id="GO:0005509">
    <property type="term" value="F:calcium ion binding"/>
    <property type="evidence" value="ECO:0007669"/>
    <property type="project" value="InterPro"/>
</dbReference>
<dbReference type="PROSITE" id="PS00018">
    <property type="entry name" value="EF_HAND_1"/>
    <property type="match status" value="2"/>
</dbReference>
<comment type="caution">
    <text evidence="5">The sequence shown here is derived from an EMBL/GenBank/DDBJ whole genome shotgun (WGS) entry which is preliminary data.</text>
</comment>
<dbReference type="PANTHER" id="PTHR23104">
    <property type="entry name" value="MULTIPLE COAGULATION FACTOR DEFICIENCY PROTEIN 2 NEURAL STEM CELL DERIVED NEURONAL SURVIVAL PROTEIN"/>
    <property type="match status" value="1"/>
</dbReference>